<gene>
    <name evidence="1" type="ORF">SPAR10_0107</name>
</gene>
<dbReference type="Proteomes" id="UP000010312">
    <property type="component" value="Unassembled WGS sequence"/>
</dbReference>
<accession>J1SHX4</accession>
<name>J1SHX4_9STRE</name>
<dbReference type="PATRIC" id="fig|1159208.3.peg.101"/>
<evidence type="ECO:0000313" key="2">
    <source>
        <dbReference type="Proteomes" id="UP000010312"/>
    </source>
</evidence>
<evidence type="ECO:0000313" key="1">
    <source>
        <dbReference type="EMBL" id="EJG89245.1"/>
    </source>
</evidence>
<organism evidence="1 2">
    <name type="scientific">Streptococcus infantis SPAR10</name>
    <dbReference type="NCBI Taxonomy" id="1159208"/>
    <lineage>
        <taxon>Bacteria</taxon>
        <taxon>Bacillati</taxon>
        <taxon>Bacillota</taxon>
        <taxon>Bacilli</taxon>
        <taxon>Lactobacillales</taxon>
        <taxon>Streptococcaceae</taxon>
        <taxon>Streptococcus</taxon>
    </lineage>
</organism>
<proteinExistence type="predicted"/>
<protein>
    <submittedName>
        <fullName evidence="1">Uncharacterized protein</fullName>
    </submittedName>
</protein>
<dbReference type="RefSeq" id="WP_004250522.1">
    <property type="nucleotide sequence ID" value="NZ_ALCH01000001.1"/>
</dbReference>
<sequence length="71" mass="8605">MEKIKQARITELKNTERLNDIYRQACLELEVGDRIKLSRFDNFKVDWRQVEEEKAFESFHDLNDEEEQGQT</sequence>
<dbReference type="AlphaFoldDB" id="J1SHX4"/>
<reference evidence="1 2" key="1">
    <citation type="submission" date="2012-05" db="EMBL/GenBank/DDBJ databases">
        <title>Genomic Sequence of Streptococcus mitis SPAR10.</title>
        <authorList>
            <person name="Chancey S."/>
            <person name="Kumar N."/>
            <person name="Sengamalay N."/>
            <person name="Matthews C."/>
            <person name="Hine E."/>
            <person name="Pallavajjal A."/>
            <person name="Abolude O."/>
            <person name="Daugherty S.C."/>
            <person name="Parankush S.P."/>
            <person name="Sadzewicz L."/>
            <person name="Tallon L.J."/>
            <person name="Farley M.M."/>
            <person name="Baughman W."/>
            <person name="McGee L."/>
            <person name="Stephens D.S."/>
            <person name="Tettelin H."/>
        </authorList>
    </citation>
    <scope>NUCLEOTIDE SEQUENCE [LARGE SCALE GENOMIC DNA]</scope>
    <source>
        <strain evidence="1 2">SPAR10</strain>
    </source>
</reference>
<dbReference type="EMBL" id="ALCH01000001">
    <property type="protein sequence ID" value="EJG89245.1"/>
    <property type="molecule type" value="Genomic_DNA"/>
</dbReference>
<comment type="caution">
    <text evidence="1">The sequence shown here is derived from an EMBL/GenBank/DDBJ whole genome shotgun (WGS) entry which is preliminary data.</text>
</comment>